<evidence type="ECO:0000313" key="6">
    <source>
        <dbReference type="Proteomes" id="UP001164746"/>
    </source>
</evidence>
<dbReference type="InterPro" id="IPR027417">
    <property type="entry name" value="P-loop_NTPase"/>
</dbReference>
<name>A0ABY7G948_MYAAR</name>
<protein>
    <recommendedName>
        <fullName evidence="7">Fibronectin type-III domain-containing protein</fullName>
    </recommendedName>
</protein>
<dbReference type="InterPro" id="IPR036116">
    <property type="entry name" value="FN3_sf"/>
</dbReference>
<accession>A0ABY7G948</accession>
<feature type="domain" description="B box-type" evidence="3">
    <location>
        <begin position="47"/>
        <end position="97"/>
    </location>
</feature>
<dbReference type="CDD" id="cd00063">
    <property type="entry name" value="FN3"/>
    <property type="match status" value="1"/>
</dbReference>
<dbReference type="Gene3D" id="3.40.50.300">
    <property type="entry name" value="P-loop containing nucleotide triphosphate hydrolases"/>
    <property type="match status" value="1"/>
</dbReference>
<feature type="non-terminal residue" evidence="5">
    <location>
        <position position="853"/>
    </location>
</feature>
<dbReference type="Proteomes" id="UP001164746">
    <property type="component" value="Chromosome 17"/>
</dbReference>
<evidence type="ECO:0000256" key="2">
    <source>
        <dbReference type="SAM" id="Coils"/>
    </source>
</evidence>
<reference evidence="5" key="1">
    <citation type="submission" date="2022-11" db="EMBL/GenBank/DDBJ databases">
        <title>Centuries of genome instability and evolution in soft-shell clam transmissible cancer (bioRxiv).</title>
        <authorList>
            <person name="Hart S.F.M."/>
            <person name="Yonemitsu M.A."/>
            <person name="Giersch R.M."/>
            <person name="Beal B.F."/>
            <person name="Arriagada G."/>
            <person name="Davis B.W."/>
            <person name="Ostrander E.A."/>
            <person name="Goff S.P."/>
            <person name="Metzger M.J."/>
        </authorList>
    </citation>
    <scope>NUCLEOTIDE SEQUENCE</scope>
    <source>
        <strain evidence="5">MELC-2E11</strain>
        <tissue evidence="5">Siphon/mantle</tissue>
    </source>
</reference>
<dbReference type="SUPFAM" id="SSF49265">
    <property type="entry name" value="Fibronectin type III"/>
    <property type="match status" value="1"/>
</dbReference>
<dbReference type="Gene3D" id="2.60.40.10">
    <property type="entry name" value="Immunoglobulins"/>
    <property type="match status" value="1"/>
</dbReference>
<proteinExistence type="predicted"/>
<dbReference type="PANTHER" id="PTHR32046">
    <property type="entry name" value="G DOMAIN-CONTAINING PROTEIN"/>
    <property type="match status" value="1"/>
</dbReference>
<evidence type="ECO:0000259" key="4">
    <source>
        <dbReference type="PROSITE" id="PS50853"/>
    </source>
</evidence>
<keyword evidence="6" id="KW-1185">Reference proteome</keyword>
<feature type="domain" description="Fibronectin type-III" evidence="4">
    <location>
        <begin position="209"/>
        <end position="303"/>
    </location>
</feature>
<dbReference type="InterPro" id="IPR013783">
    <property type="entry name" value="Ig-like_fold"/>
</dbReference>
<feature type="coiled-coil region" evidence="2">
    <location>
        <begin position="605"/>
        <end position="639"/>
    </location>
</feature>
<feature type="coiled-coil region" evidence="2">
    <location>
        <begin position="164"/>
        <end position="191"/>
    </location>
</feature>
<evidence type="ECO:0008006" key="7">
    <source>
        <dbReference type="Google" id="ProtNLM"/>
    </source>
</evidence>
<dbReference type="EMBL" id="CP111028">
    <property type="protein sequence ID" value="WAR30943.1"/>
    <property type="molecule type" value="Genomic_DNA"/>
</dbReference>
<dbReference type="InterPro" id="IPR000315">
    <property type="entry name" value="Znf_B-box"/>
</dbReference>
<keyword evidence="1" id="KW-0479">Metal-binding</keyword>
<keyword evidence="1" id="KW-0862">Zinc</keyword>
<gene>
    <name evidence="5" type="ORF">MAR_033485</name>
</gene>
<dbReference type="PROSITE" id="PS50119">
    <property type="entry name" value="ZF_BBOX"/>
    <property type="match status" value="1"/>
</dbReference>
<dbReference type="InterPro" id="IPR003961">
    <property type="entry name" value="FN3_dom"/>
</dbReference>
<evidence type="ECO:0000259" key="3">
    <source>
        <dbReference type="PROSITE" id="PS50119"/>
    </source>
</evidence>
<dbReference type="PROSITE" id="PS50853">
    <property type="entry name" value="FN3"/>
    <property type="match status" value="1"/>
</dbReference>
<keyword evidence="2" id="KW-0175">Coiled coil</keyword>
<dbReference type="CDD" id="cd00882">
    <property type="entry name" value="Ras_like_GTPase"/>
    <property type="match status" value="1"/>
</dbReference>
<evidence type="ECO:0000256" key="1">
    <source>
        <dbReference type="PROSITE-ProRule" id="PRU00024"/>
    </source>
</evidence>
<dbReference type="CDD" id="cd19757">
    <property type="entry name" value="Bbox1"/>
    <property type="match status" value="2"/>
</dbReference>
<evidence type="ECO:0000313" key="5">
    <source>
        <dbReference type="EMBL" id="WAR30943.1"/>
    </source>
</evidence>
<dbReference type="SMART" id="SM00060">
    <property type="entry name" value="FN3"/>
    <property type="match status" value="1"/>
</dbReference>
<organism evidence="5 6">
    <name type="scientific">Mya arenaria</name>
    <name type="common">Soft-shell clam</name>
    <dbReference type="NCBI Taxonomy" id="6604"/>
    <lineage>
        <taxon>Eukaryota</taxon>
        <taxon>Metazoa</taxon>
        <taxon>Spiralia</taxon>
        <taxon>Lophotrochozoa</taxon>
        <taxon>Mollusca</taxon>
        <taxon>Bivalvia</taxon>
        <taxon>Autobranchia</taxon>
        <taxon>Heteroconchia</taxon>
        <taxon>Euheterodonta</taxon>
        <taxon>Imparidentia</taxon>
        <taxon>Neoheterodontei</taxon>
        <taxon>Myida</taxon>
        <taxon>Myoidea</taxon>
        <taxon>Myidae</taxon>
        <taxon>Mya</taxon>
    </lineage>
</organism>
<sequence>GNIAGDIYINVCCYFLSQSGRMILTENRLQPKMESKEPDQSTPCDEIKIPFCEPCKESKSYFKATKYCKDCEEYLCEECTCNHQKQTMTMVHDTTDAIEKLEGDIYCGPSKERTPKNTAQMFCSTCEEYRGIKEKASAFCLDCDRKLLCSKCTESHKVRRKTQAHNVVMDLEKLEVDRENEEEELSVQLEQTLYCRAQASPKEKDEYTRPGKPVLIEAGSDFIVLSWDPPANFQDGNYYQVSMKDVDQHSKWKFYNKEFTTASDKIENIKSNAKFVFRVRVVHKHGEGLYSTESDLIITFPSPASRIVDFSRKVDGQNPTTYALPVAENRTARDETVKSRQFLLGNLWLFYIGSPPLVATKEKKTIMLFGALGTGKSTMVDGFVNYTLGVNWDDPFRYTTVDFDEEKKQRETNQALSQTEWITRYTIFPEKGSRVPYCLNIIDTPGLGDIRGIKRDQEIVKQIRQFFSAKVPKGVCDIDAICFLIKASDYRLTAVQSYIFQLIMSLFGNDVEGNICSFITFADGIDPPVLPALKETNLSFGEYFTFNNSCLFASNASHLSFAPLFWDIWIKSFQHFFSHLEKGKPKSLQLTNDVLDVRFRLEQTMNNLQPQLEAALLKVNQLKEEIAIMDKNKSILKENANFTYVVVQTQQKRRELPAGKHATNCTNCYFTCHEICGIPDDGSKKDCTVMDRNGTCTVCPNKCHWDKHSNAPYTFDYATVEVERNFGEMQKKYQEAAGKLLTQEQIIEKMVKELDDMIGYIECRMTIVNEFNERLSANALRPNPLLMTQHIELLIENEKLLKKDGFLERIHTLNESRKTTLIMSDAKACMQEVQTSMRNLGVMKKLKASEVMK</sequence>
<dbReference type="SUPFAM" id="SSF52540">
    <property type="entry name" value="P-loop containing nucleoside triphosphate hydrolases"/>
    <property type="match status" value="1"/>
</dbReference>
<dbReference type="PANTHER" id="PTHR32046:SF14">
    <property type="match status" value="1"/>
</dbReference>
<keyword evidence="1" id="KW-0863">Zinc-finger</keyword>